<proteinExistence type="predicted"/>
<comment type="caution">
    <text evidence="4">The sequence shown here is derived from an EMBL/GenBank/DDBJ whole genome shotgun (WGS) entry which is preliminary data.</text>
</comment>
<feature type="transmembrane region" description="Helical" evidence="2">
    <location>
        <begin position="29"/>
        <end position="48"/>
    </location>
</feature>
<feature type="compositionally biased region" description="Basic and acidic residues" evidence="1">
    <location>
        <begin position="121"/>
        <end position="132"/>
    </location>
</feature>
<evidence type="ECO:0000256" key="2">
    <source>
        <dbReference type="SAM" id="Phobius"/>
    </source>
</evidence>
<dbReference type="PANTHER" id="PTHR34964:SF14">
    <property type="entry name" value="MEMBRANE LIPOPROTEIN"/>
    <property type="match status" value="1"/>
</dbReference>
<dbReference type="Proteomes" id="UP000685013">
    <property type="component" value="Chromosome 8"/>
</dbReference>
<reference evidence="4 5" key="1">
    <citation type="journal article" date="2021" name="Hortic Res">
        <title>The domestication of Cucurbita argyrosperma as revealed by the genome of its wild relative.</title>
        <authorList>
            <person name="Barrera-Redondo J."/>
            <person name="Sanchez-de la Vega G."/>
            <person name="Aguirre-Liguori J.A."/>
            <person name="Castellanos-Morales G."/>
            <person name="Gutierrez-Guerrero Y.T."/>
            <person name="Aguirre-Dugua X."/>
            <person name="Aguirre-Planter E."/>
            <person name="Tenaillon M.I."/>
            <person name="Lira-Saade R."/>
            <person name="Eguiarte L.E."/>
        </authorList>
    </citation>
    <scope>NUCLEOTIDE SEQUENCE [LARGE SCALE GENOMIC DNA]</scope>
    <source>
        <strain evidence="4">JBR-2021</strain>
    </source>
</reference>
<organism evidence="4 5">
    <name type="scientific">Cucurbita argyrosperma subsp. sororia</name>
    <dbReference type="NCBI Taxonomy" id="37648"/>
    <lineage>
        <taxon>Eukaryota</taxon>
        <taxon>Viridiplantae</taxon>
        <taxon>Streptophyta</taxon>
        <taxon>Embryophyta</taxon>
        <taxon>Tracheophyta</taxon>
        <taxon>Spermatophyta</taxon>
        <taxon>Magnoliopsida</taxon>
        <taxon>eudicotyledons</taxon>
        <taxon>Gunneridae</taxon>
        <taxon>Pentapetalae</taxon>
        <taxon>rosids</taxon>
        <taxon>fabids</taxon>
        <taxon>Cucurbitales</taxon>
        <taxon>Cucurbitaceae</taxon>
        <taxon>Cucurbiteae</taxon>
        <taxon>Cucurbita</taxon>
    </lineage>
</organism>
<feature type="compositionally biased region" description="Low complexity" evidence="1">
    <location>
        <begin position="63"/>
        <end position="76"/>
    </location>
</feature>
<feature type="region of interest" description="Disordered" evidence="1">
    <location>
        <begin position="61"/>
        <end position="144"/>
    </location>
</feature>
<dbReference type="PANTHER" id="PTHR34964">
    <property type="entry name" value="MEMBRANE LIPOPROTEIN-RELATED"/>
    <property type="match status" value="1"/>
</dbReference>
<evidence type="ECO:0000313" key="5">
    <source>
        <dbReference type="Proteomes" id="UP000685013"/>
    </source>
</evidence>
<keyword evidence="5" id="KW-1185">Reference proteome</keyword>
<evidence type="ECO:0000256" key="3">
    <source>
        <dbReference type="SAM" id="SignalP"/>
    </source>
</evidence>
<keyword evidence="2" id="KW-0472">Membrane</keyword>
<gene>
    <name evidence="4" type="ORF">SDJN03_13244</name>
</gene>
<evidence type="ECO:0000313" key="4">
    <source>
        <dbReference type="EMBL" id="KAG6593768.1"/>
    </source>
</evidence>
<protein>
    <submittedName>
        <fullName evidence="4">Uncharacterized protein</fullName>
    </submittedName>
</protein>
<feature type="chain" id="PRO_5043596674" evidence="3">
    <location>
        <begin position="24"/>
        <end position="144"/>
    </location>
</feature>
<keyword evidence="2" id="KW-1133">Transmembrane helix</keyword>
<accession>A0AAV6N9X7</accession>
<dbReference type="EMBL" id="JAGKQH010000008">
    <property type="protein sequence ID" value="KAG6593768.1"/>
    <property type="molecule type" value="Genomic_DNA"/>
</dbReference>
<keyword evidence="3" id="KW-0732">Signal</keyword>
<keyword evidence="2" id="KW-0812">Transmembrane</keyword>
<name>A0AAV6N9X7_9ROSI</name>
<feature type="signal peptide" evidence="3">
    <location>
        <begin position="1"/>
        <end position="23"/>
    </location>
</feature>
<dbReference type="AlphaFoldDB" id="A0AAV6N9X7"/>
<sequence>MFLCVVAGGFLLCLYLFVPESESQDWYSVVGIILVSTPWMFWFLVYLYHCLKPIRVQSNATLSHSSSSNRPPSAANKGGGIVANLPQVESPDCDTPGDGKRRVHFGAVVVKGNKPQGGKKSSHDSGSKELRSNESGATSPTSSS</sequence>
<feature type="non-terminal residue" evidence="4">
    <location>
        <position position="1"/>
    </location>
</feature>
<evidence type="ECO:0000256" key="1">
    <source>
        <dbReference type="SAM" id="MobiDB-lite"/>
    </source>
</evidence>
<feature type="compositionally biased region" description="Polar residues" evidence="1">
    <location>
        <begin position="133"/>
        <end position="144"/>
    </location>
</feature>